<accession>A0A0F9HFT7</accession>
<dbReference type="EMBL" id="LAZR01022821">
    <property type="protein sequence ID" value="KKL80540.1"/>
    <property type="molecule type" value="Genomic_DNA"/>
</dbReference>
<protein>
    <submittedName>
        <fullName evidence="1">Uncharacterized protein</fullName>
    </submittedName>
</protein>
<feature type="non-terminal residue" evidence="1">
    <location>
        <position position="21"/>
    </location>
</feature>
<dbReference type="AlphaFoldDB" id="A0A0F9HFT7"/>
<reference evidence="1" key="1">
    <citation type="journal article" date="2015" name="Nature">
        <title>Complex archaea that bridge the gap between prokaryotes and eukaryotes.</title>
        <authorList>
            <person name="Spang A."/>
            <person name="Saw J.H."/>
            <person name="Jorgensen S.L."/>
            <person name="Zaremba-Niedzwiedzka K."/>
            <person name="Martijn J."/>
            <person name="Lind A.E."/>
            <person name="van Eijk R."/>
            <person name="Schleper C."/>
            <person name="Guy L."/>
            <person name="Ettema T.J."/>
        </authorList>
    </citation>
    <scope>NUCLEOTIDE SEQUENCE</scope>
</reference>
<gene>
    <name evidence="1" type="ORF">LCGC14_2003760</name>
</gene>
<comment type="caution">
    <text evidence="1">The sequence shown here is derived from an EMBL/GenBank/DDBJ whole genome shotgun (WGS) entry which is preliminary data.</text>
</comment>
<organism evidence="1">
    <name type="scientific">marine sediment metagenome</name>
    <dbReference type="NCBI Taxonomy" id="412755"/>
    <lineage>
        <taxon>unclassified sequences</taxon>
        <taxon>metagenomes</taxon>
        <taxon>ecological metagenomes</taxon>
    </lineage>
</organism>
<name>A0A0F9HFT7_9ZZZZ</name>
<proteinExistence type="predicted"/>
<evidence type="ECO:0000313" key="1">
    <source>
        <dbReference type="EMBL" id="KKL80540.1"/>
    </source>
</evidence>
<sequence length="21" mass="2496">MMVMDIFMSGTVTVLMQWLVY</sequence>